<name>A0AAV7T5E8_PLEWA</name>
<keyword evidence="3" id="KW-1185">Reference proteome</keyword>
<gene>
    <name evidence="2" type="ORF">NDU88_003058</name>
</gene>
<feature type="region of interest" description="Disordered" evidence="1">
    <location>
        <begin position="1"/>
        <end position="144"/>
    </location>
</feature>
<feature type="compositionally biased region" description="Basic and acidic residues" evidence="1">
    <location>
        <begin position="44"/>
        <end position="57"/>
    </location>
</feature>
<accession>A0AAV7T5E8</accession>
<sequence>MFKTVIGSIGECPGGTSENAPCLCHHVHQEEEETCGTATEEKEDAARSESEDQDGKATRSKSQRRAAQRRRPQKTARTREPREVAIPRFWTRHPAETRSSGEKIEGEGEKKRDQEKSSKEWGKELKENKLKTNSREPLRVGHSK</sequence>
<evidence type="ECO:0000313" key="2">
    <source>
        <dbReference type="EMBL" id="KAJ1171188.1"/>
    </source>
</evidence>
<dbReference type="AlphaFoldDB" id="A0AAV7T5E8"/>
<comment type="caution">
    <text evidence="2">The sequence shown here is derived from an EMBL/GenBank/DDBJ whole genome shotgun (WGS) entry which is preliminary data.</text>
</comment>
<evidence type="ECO:0000313" key="3">
    <source>
        <dbReference type="Proteomes" id="UP001066276"/>
    </source>
</evidence>
<proteinExistence type="predicted"/>
<dbReference type="Proteomes" id="UP001066276">
    <property type="component" value="Chromosome 4_1"/>
</dbReference>
<feature type="compositionally biased region" description="Basic and acidic residues" evidence="1">
    <location>
        <begin position="93"/>
        <end position="144"/>
    </location>
</feature>
<protein>
    <submittedName>
        <fullName evidence="2">Uncharacterized protein</fullName>
    </submittedName>
</protein>
<evidence type="ECO:0000256" key="1">
    <source>
        <dbReference type="SAM" id="MobiDB-lite"/>
    </source>
</evidence>
<dbReference type="EMBL" id="JANPWB010000007">
    <property type="protein sequence ID" value="KAJ1171188.1"/>
    <property type="molecule type" value="Genomic_DNA"/>
</dbReference>
<organism evidence="2 3">
    <name type="scientific">Pleurodeles waltl</name>
    <name type="common">Iberian ribbed newt</name>
    <dbReference type="NCBI Taxonomy" id="8319"/>
    <lineage>
        <taxon>Eukaryota</taxon>
        <taxon>Metazoa</taxon>
        <taxon>Chordata</taxon>
        <taxon>Craniata</taxon>
        <taxon>Vertebrata</taxon>
        <taxon>Euteleostomi</taxon>
        <taxon>Amphibia</taxon>
        <taxon>Batrachia</taxon>
        <taxon>Caudata</taxon>
        <taxon>Salamandroidea</taxon>
        <taxon>Salamandridae</taxon>
        <taxon>Pleurodelinae</taxon>
        <taxon>Pleurodeles</taxon>
    </lineage>
</organism>
<reference evidence="2" key="1">
    <citation type="journal article" date="2022" name="bioRxiv">
        <title>Sequencing and chromosome-scale assembly of the giantPleurodeles waltlgenome.</title>
        <authorList>
            <person name="Brown T."/>
            <person name="Elewa A."/>
            <person name="Iarovenko S."/>
            <person name="Subramanian E."/>
            <person name="Araus A.J."/>
            <person name="Petzold A."/>
            <person name="Susuki M."/>
            <person name="Suzuki K.-i.T."/>
            <person name="Hayashi T."/>
            <person name="Toyoda A."/>
            <person name="Oliveira C."/>
            <person name="Osipova E."/>
            <person name="Leigh N.D."/>
            <person name="Simon A."/>
            <person name="Yun M.H."/>
        </authorList>
    </citation>
    <scope>NUCLEOTIDE SEQUENCE</scope>
    <source>
        <strain evidence="2">20211129_DDA</strain>
        <tissue evidence="2">Liver</tissue>
    </source>
</reference>
<feature type="compositionally biased region" description="Basic residues" evidence="1">
    <location>
        <begin position="58"/>
        <end position="76"/>
    </location>
</feature>